<dbReference type="KEGG" id="blen:NCTC4824_04027"/>
<dbReference type="GO" id="GO:0106415">
    <property type="term" value="F:muramoyltetrapeptide carboxypeptidase activity"/>
    <property type="evidence" value="ECO:0007669"/>
    <property type="project" value="UniProtKB-EC"/>
</dbReference>
<evidence type="ECO:0000256" key="4">
    <source>
        <dbReference type="ARBA" id="ARBA00022801"/>
    </source>
</evidence>
<organism evidence="9 10">
    <name type="scientific">Lederbergia lenta</name>
    <name type="common">Bacillus lentus</name>
    <dbReference type="NCBI Taxonomy" id="1467"/>
    <lineage>
        <taxon>Bacteria</taxon>
        <taxon>Bacillati</taxon>
        <taxon>Bacillota</taxon>
        <taxon>Bacilli</taxon>
        <taxon>Bacillales</taxon>
        <taxon>Bacillaceae</taxon>
        <taxon>Lederbergia</taxon>
    </lineage>
</organism>
<evidence type="ECO:0000256" key="1">
    <source>
        <dbReference type="ARBA" id="ARBA00010233"/>
    </source>
</evidence>
<feature type="active site" description="Nucleophile" evidence="6">
    <location>
        <position position="112"/>
    </location>
</feature>
<dbReference type="GO" id="GO:0008236">
    <property type="term" value="F:serine-type peptidase activity"/>
    <property type="evidence" value="ECO:0007669"/>
    <property type="project" value="UniProtKB-KW"/>
</dbReference>
<dbReference type="InterPro" id="IPR040449">
    <property type="entry name" value="Peptidase_S66_N"/>
</dbReference>
<dbReference type="Gene3D" id="3.50.30.60">
    <property type="entry name" value="LD-carboxypeptidase A C-terminal domain-like"/>
    <property type="match status" value="1"/>
</dbReference>
<evidence type="ECO:0000256" key="5">
    <source>
        <dbReference type="ARBA" id="ARBA00022825"/>
    </source>
</evidence>
<evidence type="ECO:0000259" key="8">
    <source>
        <dbReference type="Pfam" id="PF17676"/>
    </source>
</evidence>
<dbReference type="InterPro" id="IPR040921">
    <property type="entry name" value="Peptidase_S66C"/>
</dbReference>
<feature type="domain" description="LD-carboxypeptidase N-terminal" evidence="7">
    <location>
        <begin position="15"/>
        <end position="132"/>
    </location>
</feature>
<keyword evidence="10" id="KW-1185">Reference proteome</keyword>
<evidence type="ECO:0000313" key="10">
    <source>
        <dbReference type="Proteomes" id="UP000249134"/>
    </source>
</evidence>
<dbReference type="SUPFAM" id="SSF141986">
    <property type="entry name" value="LD-carboxypeptidase A C-terminal domain-like"/>
    <property type="match status" value="1"/>
</dbReference>
<evidence type="ECO:0000259" key="7">
    <source>
        <dbReference type="Pfam" id="PF02016"/>
    </source>
</evidence>
<evidence type="ECO:0000256" key="3">
    <source>
        <dbReference type="ARBA" id="ARBA00022670"/>
    </source>
</evidence>
<dbReference type="EC" id="3.4.17.13" evidence="9"/>
<evidence type="ECO:0000256" key="6">
    <source>
        <dbReference type="PIRSR" id="PIRSR028757-1"/>
    </source>
</evidence>
<dbReference type="Pfam" id="PF17676">
    <property type="entry name" value="Peptidase_S66C"/>
    <property type="match status" value="1"/>
</dbReference>
<dbReference type="Gene3D" id="3.40.50.10740">
    <property type="entry name" value="Class I glutamine amidotransferase-like"/>
    <property type="match status" value="1"/>
</dbReference>
<dbReference type="RefSeq" id="WP_066143575.1">
    <property type="nucleotide sequence ID" value="NZ_CBCSGM010000004.1"/>
</dbReference>
<dbReference type="GO" id="GO:0006508">
    <property type="term" value="P:proteolysis"/>
    <property type="evidence" value="ECO:0007669"/>
    <property type="project" value="UniProtKB-KW"/>
</dbReference>
<dbReference type="InterPro" id="IPR027461">
    <property type="entry name" value="Carboxypeptidase_A_C_sf"/>
</dbReference>
<keyword evidence="3" id="KW-0645">Protease</keyword>
<feature type="active site" description="Charge relay system" evidence="6">
    <location>
        <position position="279"/>
    </location>
</feature>
<feature type="active site" description="Charge relay system" evidence="6">
    <location>
        <position position="211"/>
    </location>
</feature>
<dbReference type="PIRSF" id="PIRSF028757">
    <property type="entry name" value="LD-carboxypeptidase"/>
    <property type="match status" value="1"/>
</dbReference>
<dbReference type="InterPro" id="IPR029062">
    <property type="entry name" value="Class_I_gatase-like"/>
</dbReference>
<accession>A0A2X4ZFB1</accession>
<dbReference type="STRING" id="1348624.GCA_001591545_02911"/>
<dbReference type="PANTHER" id="PTHR30237">
    <property type="entry name" value="MURAMOYLTETRAPEPTIDE CARBOXYPEPTIDASE"/>
    <property type="match status" value="1"/>
</dbReference>
<dbReference type="CDD" id="cd07025">
    <property type="entry name" value="Peptidase_S66"/>
    <property type="match status" value="1"/>
</dbReference>
<sequence length="308" mass="33790">MNLNHGKTLICGDVIGITAPAGPVDVEMLEEAILAVKELGFQVVIGLTCYENEGGYLAGPALLRAQELNWMFANPDITAILCLRGGYGTLQILHLLDYDLIARNPKKIVGYSDITALHIVLQQRSNLATIHGPMAASDLISADDFTKESLLNVLMERNGYNFVINPKEEPIGCLVPGYVEGILTGGNLSVLVSTLGTPYEIDTCGKILFLEDIGEEPYKIDRMLTQLLLAGKLSDSSGIVLGTWNKCYSNKQGYQVEDLFEKLIKPLNKPTIFNLRAGHCSPMVTLPMGFPTILDATNCKLWNRYNKQ</sequence>
<dbReference type="EMBL" id="LS483476">
    <property type="protein sequence ID" value="SQI63305.1"/>
    <property type="molecule type" value="Genomic_DNA"/>
</dbReference>
<dbReference type="AlphaFoldDB" id="A0A2X4ZFB1"/>
<comment type="similarity">
    <text evidence="1">Belongs to the peptidase S66 family.</text>
</comment>
<keyword evidence="2 9" id="KW-0121">Carboxypeptidase</keyword>
<evidence type="ECO:0000313" key="9">
    <source>
        <dbReference type="EMBL" id="SQI63305.1"/>
    </source>
</evidence>
<evidence type="ECO:0000256" key="2">
    <source>
        <dbReference type="ARBA" id="ARBA00022645"/>
    </source>
</evidence>
<proteinExistence type="inferred from homology"/>
<dbReference type="PANTHER" id="PTHR30237:SF2">
    <property type="entry name" value="MUREIN TETRAPEPTIDE CARBOXYPEPTIDASE"/>
    <property type="match status" value="1"/>
</dbReference>
<keyword evidence="4 9" id="KW-0378">Hydrolase</keyword>
<keyword evidence="5" id="KW-0720">Serine protease</keyword>
<dbReference type="InterPro" id="IPR003507">
    <property type="entry name" value="S66_fam"/>
</dbReference>
<feature type="domain" description="LD-carboxypeptidase C-terminal" evidence="8">
    <location>
        <begin position="180"/>
        <end position="291"/>
    </location>
</feature>
<name>A0A2X4ZFB1_LEDLE</name>
<gene>
    <name evidence="9" type="primary">ldcA</name>
    <name evidence="9" type="ORF">NCTC4824_04027</name>
</gene>
<dbReference type="InterPro" id="IPR027478">
    <property type="entry name" value="LdcA_N"/>
</dbReference>
<protein>
    <submittedName>
        <fullName evidence="9">Peptidase U61 LD-carboxypeptidase A</fullName>
        <ecNumber evidence="9">3.4.17.13</ecNumber>
    </submittedName>
</protein>
<reference evidence="9 10" key="1">
    <citation type="submission" date="2018-06" db="EMBL/GenBank/DDBJ databases">
        <authorList>
            <consortium name="Pathogen Informatics"/>
            <person name="Doyle S."/>
        </authorList>
    </citation>
    <scope>NUCLEOTIDE SEQUENCE [LARGE SCALE GENOMIC DNA]</scope>
    <source>
        <strain evidence="9 10">NCTC4824</strain>
    </source>
</reference>
<dbReference type="SUPFAM" id="SSF52317">
    <property type="entry name" value="Class I glutamine amidotransferase-like"/>
    <property type="match status" value="1"/>
</dbReference>
<dbReference type="Proteomes" id="UP000249134">
    <property type="component" value="Chromosome 1"/>
</dbReference>
<dbReference type="Pfam" id="PF02016">
    <property type="entry name" value="Peptidase_S66"/>
    <property type="match status" value="1"/>
</dbReference>